<comment type="caution">
    <text evidence="1">The sequence shown here is derived from an EMBL/GenBank/DDBJ whole genome shotgun (WGS) entry which is preliminary data.</text>
</comment>
<evidence type="ECO:0000313" key="1">
    <source>
        <dbReference type="EMBL" id="TWU42228.1"/>
    </source>
</evidence>
<name>A0A5C6E005_9BACT</name>
<dbReference type="AlphaFoldDB" id="A0A5C6E005"/>
<reference evidence="1 2" key="1">
    <citation type="submission" date="2019-02" db="EMBL/GenBank/DDBJ databases">
        <title>Deep-cultivation of Planctomycetes and their phenomic and genomic characterization uncovers novel biology.</title>
        <authorList>
            <person name="Wiegand S."/>
            <person name="Jogler M."/>
            <person name="Boedeker C."/>
            <person name="Pinto D."/>
            <person name="Vollmers J."/>
            <person name="Rivas-Marin E."/>
            <person name="Kohn T."/>
            <person name="Peeters S.H."/>
            <person name="Heuer A."/>
            <person name="Rast P."/>
            <person name="Oberbeckmann S."/>
            <person name="Bunk B."/>
            <person name="Jeske O."/>
            <person name="Meyerdierks A."/>
            <person name="Storesund J.E."/>
            <person name="Kallscheuer N."/>
            <person name="Luecker S."/>
            <person name="Lage O.M."/>
            <person name="Pohl T."/>
            <person name="Merkel B.J."/>
            <person name="Hornburger P."/>
            <person name="Mueller R.-W."/>
            <person name="Bruemmer F."/>
            <person name="Labrenz M."/>
            <person name="Spormann A.M."/>
            <person name="Op Den Camp H."/>
            <person name="Overmann J."/>
            <person name="Amann R."/>
            <person name="Jetten M.S.M."/>
            <person name="Mascher T."/>
            <person name="Medema M.H."/>
            <person name="Devos D.P."/>
            <person name="Kaster A.-K."/>
            <person name="Ovreas L."/>
            <person name="Rohde M."/>
            <person name="Galperin M.Y."/>
            <person name="Jogler C."/>
        </authorList>
    </citation>
    <scope>NUCLEOTIDE SEQUENCE [LARGE SCALE GENOMIC DNA]</scope>
    <source>
        <strain evidence="1 2">Poly41</strain>
    </source>
</reference>
<accession>A0A5C6E005</accession>
<organism evidence="1 2">
    <name type="scientific">Novipirellula artificiosorum</name>
    <dbReference type="NCBI Taxonomy" id="2528016"/>
    <lineage>
        <taxon>Bacteria</taxon>
        <taxon>Pseudomonadati</taxon>
        <taxon>Planctomycetota</taxon>
        <taxon>Planctomycetia</taxon>
        <taxon>Pirellulales</taxon>
        <taxon>Pirellulaceae</taxon>
        <taxon>Novipirellula</taxon>
    </lineage>
</organism>
<dbReference type="Proteomes" id="UP000319143">
    <property type="component" value="Unassembled WGS sequence"/>
</dbReference>
<keyword evidence="2" id="KW-1185">Reference proteome</keyword>
<dbReference type="EMBL" id="SJPV01000001">
    <property type="protein sequence ID" value="TWU42228.1"/>
    <property type="molecule type" value="Genomic_DNA"/>
</dbReference>
<gene>
    <name evidence="1" type="ORF">Poly41_05240</name>
</gene>
<sequence>MLRSWNGFRRFAETAICTQENLALRKVFQIN</sequence>
<evidence type="ECO:0000313" key="2">
    <source>
        <dbReference type="Proteomes" id="UP000319143"/>
    </source>
</evidence>
<protein>
    <submittedName>
        <fullName evidence="1">Uncharacterized protein</fullName>
    </submittedName>
</protein>
<proteinExistence type="predicted"/>